<dbReference type="PROSITE" id="PS51186">
    <property type="entry name" value="GNAT"/>
    <property type="match status" value="1"/>
</dbReference>
<dbReference type="Proteomes" id="UP000600307">
    <property type="component" value="Unassembled WGS sequence"/>
</dbReference>
<evidence type="ECO:0000259" key="1">
    <source>
        <dbReference type="PROSITE" id="PS51186"/>
    </source>
</evidence>
<dbReference type="EMBL" id="JADOBH010000004">
    <property type="protein sequence ID" value="MBF7957501.1"/>
    <property type="molecule type" value="Genomic_DNA"/>
</dbReference>
<dbReference type="InterPro" id="IPR000182">
    <property type="entry name" value="GNAT_dom"/>
</dbReference>
<dbReference type="PANTHER" id="PTHR43441">
    <property type="entry name" value="RIBOSOMAL-PROTEIN-SERINE ACETYLTRANSFERASE"/>
    <property type="match status" value="1"/>
</dbReference>
<evidence type="ECO:0000313" key="3">
    <source>
        <dbReference type="Proteomes" id="UP000600307"/>
    </source>
</evidence>
<organism evidence="2 3">
    <name type="scientific">Rahnella victoriana</name>
    <dbReference type="NCBI Taxonomy" id="1510570"/>
    <lineage>
        <taxon>Bacteria</taxon>
        <taxon>Pseudomonadati</taxon>
        <taxon>Pseudomonadota</taxon>
        <taxon>Gammaproteobacteria</taxon>
        <taxon>Enterobacterales</taxon>
        <taxon>Yersiniaceae</taxon>
        <taxon>Rahnella</taxon>
    </lineage>
</organism>
<dbReference type="RefSeq" id="WP_195817764.1">
    <property type="nucleotide sequence ID" value="NZ_JADOBH010000004.1"/>
</dbReference>
<name>A0ABS0DUF8_9GAMM</name>
<feature type="domain" description="N-acetyltransferase" evidence="1">
    <location>
        <begin position="25"/>
        <end position="188"/>
    </location>
</feature>
<gene>
    <name evidence="2" type="ORF">IV431_18225</name>
</gene>
<accession>A0ABS0DUF8</accession>
<dbReference type="InterPro" id="IPR016181">
    <property type="entry name" value="Acyl_CoA_acyltransferase"/>
</dbReference>
<dbReference type="CDD" id="cd04301">
    <property type="entry name" value="NAT_SF"/>
    <property type="match status" value="1"/>
</dbReference>
<protein>
    <submittedName>
        <fullName evidence="2">GNAT family N-acetyltransferase</fullName>
    </submittedName>
</protein>
<dbReference type="Gene3D" id="3.40.630.30">
    <property type="match status" value="1"/>
</dbReference>
<dbReference type="PANTHER" id="PTHR43441:SF11">
    <property type="entry name" value="RIBOSOMAL-PROTEIN-SERINE ACETYLTRANSFERASE"/>
    <property type="match status" value="1"/>
</dbReference>
<proteinExistence type="predicted"/>
<dbReference type="InterPro" id="IPR051908">
    <property type="entry name" value="Ribosomal_N-acetyltransferase"/>
</dbReference>
<sequence>MTSRQSLLRELIKSPVMTLISSSTITLRHLNISDLPILTCYRQHPDVARYQSWDAFTQDQAKAMFEEMQTHAFGTPDNWFQVAIEHPEFGMVGDFGLHFVDDFQVEIGVTIDPKWQGKGIGKMALKLLQEYLFDTLGKHRIYAIADVRNEASSCLFLAANFRREGSFIENCFLKSEWCSEYLYAMLNKEWKSQ</sequence>
<reference evidence="2 3" key="1">
    <citation type="submission" date="2020-11" db="EMBL/GenBank/DDBJ databases">
        <title>Taxonomic investigation of Rahnella spp.</title>
        <authorList>
            <person name="Lee S.D."/>
        </authorList>
    </citation>
    <scope>NUCLEOTIDE SEQUENCE [LARGE SCALE GENOMIC DNA]</scope>
    <source>
        <strain evidence="2 3">SAP-10</strain>
    </source>
</reference>
<comment type="caution">
    <text evidence="2">The sequence shown here is derived from an EMBL/GenBank/DDBJ whole genome shotgun (WGS) entry which is preliminary data.</text>
</comment>
<dbReference type="SUPFAM" id="SSF55729">
    <property type="entry name" value="Acyl-CoA N-acyltransferases (Nat)"/>
    <property type="match status" value="1"/>
</dbReference>
<evidence type="ECO:0000313" key="2">
    <source>
        <dbReference type="EMBL" id="MBF7957501.1"/>
    </source>
</evidence>
<dbReference type="Pfam" id="PF13302">
    <property type="entry name" value="Acetyltransf_3"/>
    <property type="match status" value="1"/>
</dbReference>
<keyword evidence="3" id="KW-1185">Reference proteome</keyword>